<dbReference type="PANTHER" id="PTHR30328">
    <property type="entry name" value="TRANSCRIPTIONAL REPRESSOR"/>
    <property type="match status" value="1"/>
</dbReference>
<dbReference type="InterPro" id="IPR009057">
    <property type="entry name" value="Homeodomain-like_sf"/>
</dbReference>
<protein>
    <submittedName>
        <fullName evidence="4">TetR family transcriptional regulator</fullName>
    </submittedName>
</protein>
<dbReference type="PROSITE" id="PS50977">
    <property type="entry name" value="HTH_TETR_2"/>
    <property type="match status" value="1"/>
</dbReference>
<evidence type="ECO:0000259" key="3">
    <source>
        <dbReference type="PROSITE" id="PS50977"/>
    </source>
</evidence>
<keyword evidence="1 2" id="KW-0238">DNA-binding</keyword>
<dbReference type="STRING" id="1382798.PK35_04085"/>
<feature type="domain" description="HTH tetR-type" evidence="3">
    <location>
        <begin position="1"/>
        <end position="61"/>
    </location>
</feature>
<dbReference type="RefSeq" id="WP_044625414.1">
    <property type="nucleotide sequence ID" value="NZ_JTDV01000002.1"/>
</dbReference>
<dbReference type="InterPro" id="IPR001647">
    <property type="entry name" value="HTH_TetR"/>
</dbReference>
<proteinExistence type="predicted"/>
<organism evidence="4 5">
    <name type="scientific">Neotamlana nanhaiensis</name>
    <dbReference type="NCBI Taxonomy" id="1382798"/>
    <lineage>
        <taxon>Bacteria</taxon>
        <taxon>Pseudomonadati</taxon>
        <taxon>Bacteroidota</taxon>
        <taxon>Flavobacteriia</taxon>
        <taxon>Flavobacteriales</taxon>
        <taxon>Flavobacteriaceae</taxon>
        <taxon>Neotamlana</taxon>
    </lineage>
</organism>
<dbReference type="Pfam" id="PF00440">
    <property type="entry name" value="TetR_N"/>
    <property type="match status" value="1"/>
</dbReference>
<sequence length="196" mass="23165">MISKEELLQCSMASFTAFGSKRFTMDELAQTLGISKKTIYKFYNSKEELVVESVVCLVNAFKEKINLILKDEQDPLSCIILIYKKGFESLMYFKPSFIFGLKKYYPEAFHVFEDFRQDIVFNTIQKLLQQAQEQNIIKTNVNMQLFCELYFNRFEEMAFKNDKLFSTYSQAELLNHFVIFNLKGISNSHYTNYFFS</sequence>
<evidence type="ECO:0000256" key="1">
    <source>
        <dbReference type="ARBA" id="ARBA00023125"/>
    </source>
</evidence>
<gene>
    <name evidence="4" type="ORF">PK35_04085</name>
</gene>
<name>A0A0D7W5E5_9FLAO</name>
<feature type="DNA-binding region" description="H-T-H motif" evidence="2">
    <location>
        <begin position="24"/>
        <end position="43"/>
    </location>
</feature>
<dbReference type="EMBL" id="JTDV01000002">
    <property type="protein sequence ID" value="KJD33923.1"/>
    <property type="molecule type" value="Genomic_DNA"/>
</dbReference>
<dbReference type="PANTHER" id="PTHR30328:SF54">
    <property type="entry name" value="HTH-TYPE TRANSCRIPTIONAL REPRESSOR SCO4008"/>
    <property type="match status" value="1"/>
</dbReference>
<dbReference type="AlphaFoldDB" id="A0A0D7W5E5"/>
<evidence type="ECO:0000313" key="4">
    <source>
        <dbReference type="EMBL" id="KJD33923.1"/>
    </source>
</evidence>
<accession>A0A0D7W5E5</accession>
<keyword evidence="5" id="KW-1185">Reference proteome</keyword>
<evidence type="ECO:0000313" key="5">
    <source>
        <dbReference type="Proteomes" id="UP000032361"/>
    </source>
</evidence>
<comment type="caution">
    <text evidence="4">The sequence shown here is derived from an EMBL/GenBank/DDBJ whole genome shotgun (WGS) entry which is preliminary data.</text>
</comment>
<dbReference type="SUPFAM" id="SSF46689">
    <property type="entry name" value="Homeodomain-like"/>
    <property type="match status" value="1"/>
</dbReference>
<dbReference type="Gene3D" id="1.10.357.10">
    <property type="entry name" value="Tetracycline Repressor, domain 2"/>
    <property type="match status" value="1"/>
</dbReference>
<dbReference type="PATRIC" id="fig|1382798.3.peg.1992"/>
<evidence type="ECO:0000256" key="2">
    <source>
        <dbReference type="PROSITE-ProRule" id="PRU00335"/>
    </source>
</evidence>
<dbReference type="GO" id="GO:0003677">
    <property type="term" value="F:DNA binding"/>
    <property type="evidence" value="ECO:0007669"/>
    <property type="project" value="UniProtKB-UniRule"/>
</dbReference>
<reference evidence="4 5" key="1">
    <citation type="journal article" date="2015" name="Antonie Van Leeuwenhoek">
        <title>Tamlana nanhaiensis sp. nov., isolated from surface seawater collected from the South China Sea.</title>
        <authorList>
            <person name="Liu X."/>
            <person name="Lai Q."/>
            <person name="Du Y."/>
            <person name="Li G."/>
            <person name="Sun F."/>
            <person name="Shao Z."/>
        </authorList>
    </citation>
    <scope>NUCLEOTIDE SEQUENCE [LARGE SCALE GENOMIC DNA]</scope>
    <source>
        <strain evidence="4 5">FHC16</strain>
    </source>
</reference>
<dbReference type="Proteomes" id="UP000032361">
    <property type="component" value="Unassembled WGS sequence"/>
</dbReference>
<dbReference type="OrthoDB" id="881297at2"/>
<dbReference type="InterPro" id="IPR050109">
    <property type="entry name" value="HTH-type_TetR-like_transc_reg"/>
</dbReference>